<keyword evidence="5 6" id="KW-0472">Membrane</keyword>
<evidence type="ECO:0000313" key="9">
    <source>
        <dbReference type="Proteomes" id="UP000273675"/>
    </source>
</evidence>
<dbReference type="GO" id="GO:0016020">
    <property type="term" value="C:membrane"/>
    <property type="evidence" value="ECO:0007669"/>
    <property type="project" value="UniProtKB-SubCell"/>
</dbReference>
<feature type="transmembrane region" description="Helical" evidence="6">
    <location>
        <begin position="174"/>
        <end position="193"/>
    </location>
</feature>
<comment type="caution">
    <text evidence="8">The sequence shown here is derived from an EMBL/GenBank/DDBJ whole genome shotgun (WGS) entry which is preliminary data.</text>
</comment>
<feature type="transmembrane region" description="Helical" evidence="6">
    <location>
        <begin position="7"/>
        <end position="26"/>
    </location>
</feature>
<protein>
    <submittedName>
        <fullName evidence="8">Putative blue pigment (Indigoidine) exporter</fullName>
    </submittedName>
</protein>
<evidence type="ECO:0000256" key="4">
    <source>
        <dbReference type="ARBA" id="ARBA00022989"/>
    </source>
</evidence>
<dbReference type="PANTHER" id="PTHR32322:SF2">
    <property type="entry name" value="EAMA DOMAIN-CONTAINING PROTEIN"/>
    <property type="match status" value="1"/>
</dbReference>
<organism evidence="8 9">
    <name type="scientific">Maricaulis maris</name>
    <dbReference type="NCBI Taxonomy" id="74318"/>
    <lineage>
        <taxon>Bacteria</taxon>
        <taxon>Pseudomonadati</taxon>
        <taxon>Pseudomonadota</taxon>
        <taxon>Alphaproteobacteria</taxon>
        <taxon>Maricaulales</taxon>
        <taxon>Maricaulaceae</taxon>
        <taxon>Maricaulis</taxon>
    </lineage>
</organism>
<evidence type="ECO:0000259" key="7">
    <source>
        <dbReference type="Pfam" id="PF00892"/>
    </source>
</evidence>
<comment type="similarity">
    <text evidence="2">Belongs to the EamA transporter family.</text>
</comment>
<feature type="domain" description="EamA" evidence="7">
    <location>
        <begin position="144"/>
        <end position="275"/>
    </location>
</feature>
<proteinExistence type="inferred from homology"/>
<feature type="domain" description="EamA" evidence="7">
    <location>
        <begin position="8"/>
        <end position="133"/>
    </location>
</feature>
<gene>
    <name evidence="8" type="ORF">C7435_1720</name>
</gene>
<dbReference type="EMBL" id="RBIM01000003">
    <property type="protein sequence ID" value="RKR00512.1"/>
    <property type="molecule type" value="Genomic_DNA"/>
</dbReference>
<feature type="transmembrane region" description="Helical" evidence="6">
    <location>
        <begin position="235"/>
        <end position="254"/>
    </location>
</feature>
<feature type="transmembrane region" description="Helical" evidence="6">
    <location>
        <begin position="90"/>
        <end position="110"/>
    </location>
</feature>
<comment type="subcellular location">
    <subcellularLocation>
        <location evidence="1">Membrane</location>
        <topology evidence="1">Multi-pass membrane protein</topology>
    </subcellularLocation>
</comment>
<evidence type="ECO:0000256" key="1">
    <source>
        <dbReference type="ARBA" id="ARBA00004141"/>
    </source>
</evidence>
<feature type="transmembrane region" description="Helical" evidence="6">
    <location>
        <begin position="199"/>
        <end position="223"/>
    </location>
</feature>
<dbReference type="InterPro" id="IPR000620">
    <property type="entry name" value="EamA_dom"/>
</dbReference>
<keyword evidence="4 6" id="KW-1133">Transmembrane helix</keyword>
<feature type="transmembrane region" description="Helical" evidence="6">
    <location>
        <begin position="32"/>
        <end position="52"/>
    </location>
</feature>
<dbReference type="Pfam" id="PF00892">
    <property type="entry name" value="EamA"/>
    <property type="match status" value="2"/>
</dbReference>
<evidence type="ECO:0000256" key="6">
    <source>
        <dbReference type="SAM" id="Phobius"/>
    </source>
</evidence>
<feature type="transmembrane region" description="Helical" evidence="6">
    <location>
        <begin position="260"/>
        <end position="276"/>
    </location>
</feature>
<dbReference type="SUPFAM" id="SSF103481">
    <property type="entry name" value="Multidrug resistance efflux transporter EmrE"/>
    <property type="match status" value="2"/>
</dbReference>
<evidence type="ECO:0000256" key="2">
    <source>
        <dbReference type="ARBA" id="ARBA00007362"/>
    </source>
</evidence>
<feature type="transmembrane region" description="Helical" evidence="6">
    <location>
        <begin position="64"/>
        <end position="84"/>
    </location>
</feature>
<sequence>MPRLPDIALTALAPAIWGCSYLAITLSLPPDHALGIAALRALPAGLLLLLFVRRLPRAGWMLKLVILGALNFTVFWSLLNIAAYRLPGGIAATVGAIQPLFVIALARLALSDRIRSRQVIAGLMGLTGVALLVLTSQARIDAVGVLAGLGGAAAMAAGSVLTRRWQFPVSPLTLTAWQLTAGGVLLVPLALLAEGGLPPINALTLGGLAWLALPGAALTYWVWFRGLALIGPARATLLGFLSPMTAACLGWAVLGQSLSATQIGGMLVVLVSLWLSQTSPPPGTRVSSAETEL</sequence>
<feature type="transmembrane region" description="Helical" evidence="6">
    <location>
        <begin position="142"/>
        <end position="162"/>
    </location>
</feature>
<dbReference type="AlphaFoldDB" id="A0A495DDW2"/>
<accession>A0A495DDW2</accession>
<name>A0A495DDW2_9PROT</name>
<dbReference type="OrthoDB" id="5430053at2"/>
<evidence type="ECO:0000256" key="5">
    <source>
        <dbReference type="ARBA" id="ARBA00023136"/>
    </source>
</evidence>
<keyword evidence="3 6" id="KW-0812">Transmembrane</keyword>
<reference evidence="8 9" key="1">
    <citation type="submission" date="2018-10" db="EMBL/GenBank/DDBJ databases">
        <title>Genomic Encyclopedia of Type Strains, Phase IV (KMG-IV): sequencing the most valuable type-strain genomes for metagenomic binning, comparative biology and taxonomic classification.</title>
        <authorList>
            <person name="Goeker M."/>
        </authorList>
    </citation>
    <scope>NUCLEOTIDE SEQUENCE [LARGE SCALE GENOMIC DNA]</scope>
    <source>
        <strain evidence="8 9">DSM 4734</strain>
    </source>
</reference>
<dbReference type="RefSeq" id="WP_121210919.1">
    <property type="nucleotide sequence ID" value="NZ_RBIM01000003.1"/>
</dbReference>
<feature type="transmembrane region" description="Helical" evidence="6">
    <location>
        <begin position="119"/>
        <end position="136"/>
    </location>
</feature>
<dbReference type="InterPro" id="IPR037185">
    <property type="entry name" value="EmrE-like"/>
</dbReference>
<dbReference type="PANTHER" id="PTHR32322">
    <property type="entry name" value="INNER MEMBRANE TRANSPORTER"/>
    <property type="match status" value="1"/>
</dbReference>
<dbReference type="Proteomes" id="UP000273675">
    <property type="component" value="Unassembled WGS sequence"/>
</dbReference>
<evidence type="ECO:0000256" key="3">
    <source>
        <dbReference type="ARBA" id="ARBA00022692"/>
    </source>
</evidence>
<evidence type="ECO:0000313" key="8">
    <source>
        <dbReference type="EMBL" id="RKR00512.1"/>
    </source>
</evidence>
<dbReference type="InterPro" id="IPR050638">
    <property type="entry name" value="AA-Vitamin_Transporters"/>
</dbReference>